<evidence type="ECO:0000313" key="4">
    <source>
        <dbReference type="Proteomes" id="UP000030147"/>
    </source>
</evidence>
<feature type="compositionally biased region" description="Polar residues" evidence="2">
    <location>
        <begin position="118"/>
        <end position="149"/>
    </location>
</feature>
<organism evidence="3 4">
    <name type="scientific">Pontibacillus yanchengensis Y32</name>
    <dbReference type="NCBI Taxonomy" id="1385514"/>
    <lineage>
        <taxon>Bacteria</taxon>
        <taxon>Bacillati</taxon>
        <taxon>Bacillota</taxon>
        <taxon>Bacilli</taxon>
        <taxon>Bacillales</taxon>
        <taxon>Bacillaceae</taxon>
        <taxon>Pontibacillus</taxon>
    </lineage>
</organism>
<dbReference type="OrthoDB" id="2974721at2"/>
<keyword evidence="4" id="KW-1185">Reference proteome</keyword>
<feature type="region of interest" description="Disordered" evidence="2">
    <location>
        <begin position="118"/>
        <end position="158"/>
    </location>
</feature>
<protein>
    <submittedName>
        <fullName evidence="3">Uncharacterized protein</fullName>
    </submittedName>
</protein>
<name>A0A0A2TG81_9BACI</name>
<keyword evidence="1" id="KW-0175">Coiled coil</keyword>
<dbReference type="EMBL" id="AVBF01000013">
    <property type="protein sequence ID" value="KGP73438.1"/>
    <property type="molecule type" value="Genomic_DNA"/>
</dbReference>
<sequence length="158" mass="18056">MKKGWISKMCRDKEEKYKKKKLKCKLKKELLKELKEEILETKDEEAPNIPLHVNVDKEPKYCNKHSTCKRKDKTSYDGPLEINIYLNVTQEQNPEQISLGHIEKSAIGIKDSNAVENPVNSSIAQEKSYASDNPTESSVAQKGNASKNPFYSDVKQNK</sequence>
<gene>
    <name evidence="3" type="ORF">N782_05225</name>
</gene>
<evidence type="ECO:0000313" key="3">
    <source>
        <dbReference type="EMBL" id="KGP73438.1"/>
    </source>
</evidence>
<dbReference type="Proteomes" id="UP000030147">
    <property type="component" value="Unassembled WGS sequence"/>
</dbReference>
<evidence type="ECO:0000256" key="1">
    <source>
        <dbReference type="SAM" id="Coils"/>
    </source>
</evidence>
<accession>A0A0A2TG81</accession>
<dbReference type="eggNOG" id="ENOG502ZPDM">
    <property type="taxonomic scope" value="Bacteria"/>
</dbReference>
<comment type="caution">
    <text evidence="3">The sequence shown here is derived from an EMBL/GenBank/DDBJ whole genome shotgun (WGS) entry which is preliminary data.</text>
</comment>
<reference evidence="3 4" key="1">
    <citation type="journal article" date="2015" name="Stand. Genomic Sci.">
        <title>High quality draft genome sequence of the moderately halophilic bacterium Pontibacillus yanchengensis Y32(T) and comparison among Pontibacillus genomes.</title>
        <authorList>
            <person name="Huang J."/>
            <person name="Qiao Z.X."/>
            <person name="Tang J.W."/>
            <person name="Wang G."/>
        </authorList>
    </citation>
    <scope>NUCLEOTIDE SEQUENCE [LARGE SCALE GENOMIC DNA]</scope>
    <source>
        <strain evidence="3 4">Y32</strain>
    </source>
</reference>
<dbReference type="AlphaFoldDB" id="A0A0A2TG81"/>
<proteinExistence type="predicted"/>
<feature type="coiled-coil region" evidence="1">
    <location>
        <begin position="17"/>
        <end position="44"/>
    </location>
</feature>
<evidence type="ECO:0000256" key="2">
    <source>
        <dbReference type="SAM" id="MobiDB-lite"/>
    </source>
</evidence>
<dbReference type="RefSeq" id="WP_161783079.1">
    <property type="nucleotide sequence ID" value="NZ_AVBF01000013.1"/>
</dbReference>